<protein>
    <submittedName>
        <fullName evidence="3">Unannotated protein</fullName>
    </submittedName>
</protein>
<reference evidence="3" key="1">
    <citation type="submission" date="2020-05" db="EMBL/GenBank/DDBJ databases">
        <authorList>
            <person name="Chiriac C."/>
            <person name="Salcher M."/>
            <person name="Ghai R."/>
            <person name="Kavagutti S V."/>
        </authorList>
    </citation>
    <scope>NUCLEOTIDE SEQUENCE</scope>
</reference>
<gene>
    <name evidence="1" type="ORF">UFOPK2683_00577</name>
    <name evidence="2" type="ORF">UFOPK3605_01561</name>
    <name evidence="3" type="ORF">UFOPK3897_01389</name>
    <name evidence="4" type="ORF">UFOPK4121_01614</name>
</gene>
<dbReference type="EMBL" id="CAEZYK010000023">
    <property type="protein sequence ID" value="CAB4720446.1"/>
    <property type="molecule type" value="Genomic_DNA"/>
</dbReference>
<evidence type="ECO:0000313" key="3">
    <source>
        <dbReference type="EMBL" id="CAB4985503.1"/>
    </source>
</evidence>
<proteinExistence type="predicted"/>
<dbReference type="AlphaFoldDB" id="A0A6J7N4M0"/>
<dbReference type="EMBL" id="CAFBOF010000043">
    <property type="protein sequence ID" value="CAB4985503.1"/>
    <property type="molecule type" value="Genomic_DNA"/>
</dbReference>
<evidence type="ECO:0000313" key="2">
    <source>
        <dbReference type="EMBL" id="CAB4918973.1"/>
    </source>
</evidence>
<evidence type="ECO:0000313" key="4">
    <source>
        <dbReference type="EMBL" id="CAB5033238.1"/>
    </source>
</evidence>
<dbReference type="EMBL" id="CAFBPQ010000088">
    <property type="protein sequence ID" value="CAB5033238.1"/>
    <property type="molecule type" value="Genomic_DNA"/>
</dbReference>
<organism evidence="3">
    <name type="scientific">freshwater metagenome</name>
    <dbReference type="NCBI Taxonomy" id="449393"/>
    <lineage>
        <taxon>unclassified sequences</taxon>
        <taxon>metagenomes</taxon>
        <taxon>ecological metagenomes</taxon>
    </lineage>
</organism>
<sequence length="102" mass="11179">MMSHFRVATFDVTSGTLDELVEVIKQPGSFSDIFPALPGFKSWSLLEVSPTQVMSISVWETHEEAEEAIAASSEWVAVNMADTVKRTFNTSAAEILVINAND</sequence>
<name>A0A6J7N4M0_9ZZZZ</name>
<dbReference type="InterPro" id="IPR011008">
    <property type="entry name" value="Dimeric_a/b-barrel"/>
</dbReference>
<dbReference type="SUPFAM" id="SSF54909">
    <property type="entry name" value="Dimeric alpha+beta barrel"/>
    <property type="match status" value="1"/>
</dbReference>
<dbReference type="EMBL" id="CAFBMM010000127">
    <property type="protein sequence ID" value="CAB4918973.1"/>
    <property type="molecule type" value="Genomic_DNA"/>
</dbReference>
<evidence type="ECO:0000313" key="1">
    <source>
        <dbReference type="EMBL" id="CAB4720446.1"/>
    </source>
</evidence>
<accession>A0A6J7N4M0</accession>